<dbReference type="Proteomes" id="UP000318833">
    <property type="component" value="Unassembled WGS sequence"/>
</dbReference>
<keyword evidence="1" id="KW-0732">Signal</keyword>
<dbReference type="InterPro" id="IPR013783">
    <property type="entry name" value="Ig-like_fold"/>
</dbReference>
<comment type="caution">
    <text evidence="3">The sequence shown here is derived from an EMBL/GenBank/DDBJ whole genome shotgun (WGS) entry which is preliminary data.</text>
</comment>
<dbReference type="EMBL" id="VLNR01000046">
    <property type="protein sequence ID" value="TSE06404.1"/>
    <property type="molecule type" value="Genomic_DNA"/>
</dbReference>
<feature type="signal peptide" evidence="1">
    <location>
        <begin position="1"/>
        <end position="19"/>
    </location>
</feature>
<reference evidence="3 4" key="1">
    <citation type="submission" date="2019-07" db="EMBL/GenBank/DDBJ databases">
        <title>The draft genome sequence of Aquimarina algiphila M91.</title>
        <authorList>
            <person name="Meng X."/>
        </authorList>
    </citation>
    <scope>NUCLEOTIDE SEQUENCE [LARGE SCALE GENOMIC DNA]</scope>
    <source>
        <strain evidence="3 4">M91</strain>
    </source>
</reference>
<dbReference type="OrthoDB" id="1163931at2"/>
<protein>
    <recommendedName>
        <fullName evidence="2">CARDB domain-containing protein</fullName>
    </recommendedName>
</protein>
<accession>A0A554VGD7</accession>
<dbReference type="Gene3D" id="2.60.40.10">
    <property type="entry name" value="Immunoglobulins"/>
    <property type="match status" value="1"/>
</dbReference>
<organism evidence="3 4">
    <name type="scientific">Aquimarina algiphila</name>
    <dbReference type="NCBI Taxonomy" id="2047982"/>
    <lineage>
        <taxon>Bacteria</taxon>
        <taxon>Pseudomonadati</taxon>
        <taxon>Bacteroidota</taxon>
        <taxon>Flavobacteriia</taxon>
        <taxon>Flavobacteriales</taxon>
        <taxon>Flavobacteriaceae</taxon>
        <taxon>Aquimarina</taxon>
    </lineage>
</organism>
<sequence>MKKLLFILLLFGISLNNYSQEIQIIDEVFESNEVCKKSFKIRIKNNDGRVQRVDIIVTRNKLETAGDNPTLIPIYQHSFRHRASIYDTPVINVSDFNYYDIKVVAYRKRISSGASWRKDLKLFRCNLDGFKKYLLEPRGETEESAISNQCKNSNPLVENINLLSPVQLKVERVYRMNIRGIGTYYWNVKSASSIANQFSPYATGSPEVFGPISITCNDNGGGPDPVDTSDYNLQLLDSDVFVYSSCVTCPSQLNILNPNFAGGTFPINKHLMTTEGNTVQTQFLIKNVGRTASKPTKINFYLSDNYNSLFGIKANNKTINLPSLKSGDEFIVNPIFTISDFGRQPGKYYLVIDVEPESNDSNNSNNFVSIPMEVKSGIGRGKNSFFLNESPLNSYIVRVYTFSGLLKSTHLVRNRIEEKKVISKLPKGLFIIKNDKETYKITN</sequence>
<feature type="domain" description="CARDB" evidence="2">
    <location>
        <begin position="273"/>
        <end position="368"/>
    </location>
</feature>
<dbReference type="InterPro" id="IPR011635">
    <property type="entry name" value="CARDB"/>
</dbReference>
<dbReference type="RefSeq" id="WP_143917638.1">
    <property type="nucleotide sequence ID" value="NZ_CANMIK010000057.1"/>
</dbReference>
<dbReference type="AlphaFoldDB" id="A0A554VGD7"/>
<gene>
    <name evidence="3" type="ORF">FOF46_19800</name>
</gene>
<evidence type="ECO:0000256" key="1">
    <source>
        <dbReference type="SAM" id="SignalP"/>
    </source>
</evidence>
<feature type="chain" id="PRO_5021736853" description="CARDB domain-containing protein" evidence="1">
    <location>
        <begin position="20"/>
        <end position="443"/>
    </location>
</feature>
<proteinExistence type="predicted"/>
<keyword evidence="4" id="KW-1185">Reference proteome</keyword>
<evidence type="ECO:0000313" key="3">
    <source>
        <dbReference type="EMBL" id="TSE06404.1"/>
    </source>
</evidence>
<dbReference type="Pfam" id="PF07705">
    <property type="entry name" value="CARDB"/>
    <property type="match status" value="1"/>
</dbReference>
<evidence type="ECO:0000259" key="2">
    <source>
        <dbReference type="Pfam" id="PF07705"/>
    </source>
</evidence>
<evidence type="ECO:0000313" key="4">
    <source>
        <dbReference type="Proteomes" id="UP000318833"/>
    </source>
</evidence>
<name>A0A554VGD7_9FLAO</name>